<comment type="caution">
    <text evidence="6">The sequence shown here is derived from an EMBL/GenBank/DDBJ whole genome shotgun (WGS) entry which is preliminary data.</text>
</comment>
<name>A0ABT4RU88_9ACTN</name>
<keyword evidence="7" id="KW-1185">Reference proteome</keyword>
<dbReference type="InterPro" id="IPR036291">
    <property type="entry name" value="NAD(P)-bd_dom_sf"/>
</dbReference>
<evidence type="ECO:0000256" key="4">
    <source>
        <dbReference type="RuleBase" id="RU000363"/>
    </source>
</evidence>
<sequence length="215" mass="22297">MPARTALVTGGAGGLGRSVVAALVEDGWDVVVPVTTETDLGEHVTTVVADLTDPDDVARTLRTAQDPLKAVVNLVGGFAAGQPVETTPLQDFERMFTLNLRPTYLVTQAALPRLKASGGAIVCTSSATALNPFKGSAGYSASKAAVIAFTQAVAKEAENVRANVILPTMIDTPANRESMPAEQHHKLIPPERIARTVAFLCDDASAAINGAAVPV</sequence>
<dbReference type="Proteomes" id="UP001147700">
    <property type="component" value="Unassembled WGS sequence"/>
</dbReference>
<evidence type="ECO:0000313" key="7">
    <source>
        <dbReference type="Proteomes" id="UP001147700"/>
    </source>
</evidence>
<dbReference type="PANTHER" id="PTHR24321:SF8">
    <property type="entry name" value="ESTRADIOL 17-BETA-DEHYDROGENASE 8-RELATED"/>
    <property type="match status" value="1"/>
</dbReference>
<keyword evidence="2" id="KW-0560">Oxidoreductase</keyword>
<protein>
    <submittedName>
        <fullName evidence="6">SDR family NAD(P)-dependent oxidoreductase</fullName>
    </submittedName>
</protein>
<evidence type="ECO:0000259" key="5">
    <source>
        <dbReference type="SMART" id="SM00822"/>
    </source>
</evidence>
<dbReference type="PRINTS" id="PR00081">
    <property type="entry name" value="GDHRDH"/>
</dbReference>
<dbReference type="EMBL" id="JAPCID010000072">
    <property type="protein sequence ID" value="MDA0142025.1"/>
    <property type="molecule type" value="Genomic_DNA"/>
</dbReference>
<dbReference type="CDD" id="cd05233">
    <property type="entry name" value="SDR_c"/>
    <property type="match status" value="1"/>
</dbReference>
<dbReference type="PROSITE" id="PS00061">
    <property type="entry name" value="ADH_SHORT"/>
    <property type="match status" value="1"/>
</dbReference>
<dbReference type="SUPFAM" id="SSF51735">
    <property type="entry name" value="NAD(P)-binding Rossmann-fold domains"/>
    <property type="match status" value="1"/>
</dbReference>
<reference evidence="6" key="1">
    <citation type="submission" date="2022-10" db="EMBL/GenBank/DDBJ databases">
        <title>The WGS of Solirubrobacter sp. CPCC 204708.</title>
        <authorList>
            <person name="Jiang Z."/>
        </authorList>
    </citation>
    <scope>NUCLEOTIDE SEQUENCE</scope>
    <source>
        <strain evidence="6">CPCC 204708</strain>
    </source>
</reference>
<dbReference type="PANTHER" id="PTHR24321">
    <property type="entry name" value="DEHYDROGENASES, SHORT CHAIN"/>
    <property type="match status" value="1"/>
</dbReference>
<comment type="similarity">
    <text evidence="1 4">Belongs to the short-chain dehydrogenases/reductases (SDR) family.</text>
</comment>
<proteinExistence type="inferred from homology"/>
<gene>
    <name evidence="6" type="ORF">OJ962_31355</name>
</gene>
<dbReference type="SMART" id="SM00822">
    <property type="entry name" value="PKS_KR"/>
    <property type="match status" value="1"/>
</dbReference>
<dbReference type="InterPro" id="IPR020904">
    <property type="entry name" value="Sc_DH/Rdtase_CS"/>
</dbReference>
<dbReference type="RefSeq" id="WP_202954857.1">
    <property type="nucleotide sequence ID" value="NZ_JAPCID010000072.1"/>
</dbReference>
<feature type="domain" description="Ketoreductase" evidence="5">
    <location>
        <begin position="4"/>
        <end position="172"/>
    </location>
</feature>
<evidence type="ECO:0000313" key="6">
    <source>
        <dbReference type="EMBL" id="MDA0142025.1"/>
    </source>
</evidence>
<evidence type="ECO:0000256" key="1">
    <source>
        <dbReference type="ARBA" id="ARBA00006484"/>
    </source>
</evidence>
<dbReference type="Gene3D" id="3.40.50.720">
    <property type="entry name" value="NAD(P)-binding Rossmann-like Domain"/>
    <property type="match status" value="1"/>
</dbReference>
<evidence type="ECO:0000256" key="3">
    <source>
        <dbReference type="ARBA" id="ARBA00023027"/>
    </source>
</evidence>
<evidence type="ECO:0000256" key="2">
    <source>
        <dbReference type="ARBA" id="ARBA00023002"/>
    </source>
</evidence>
<organism evidence="6 7">
    <name type="scientific">Solirubrobacter deserti</name>
    <dbReference type="NCBI Taxonomy" id="2282478"/>
    <lineage>
        <taxon>Bacteria</taxon>
        <taxon>Bacillati</taxon>
        <taxon>Actinomycetota</taxon>
        <taxon>Thermoleophilia</taxon>
        <taxon>Solirubrobacterales</taxon>
        <taxon>Solirubrobacteraceae</taxon>
        <taxon>Solirubrobacter</taxon>
    </lineage>
</organism>
<dbReference type="InterPro" id="IPR002347">
    <property type="entry name" value="SDR_fam"/>
</dbReference>
<accession>A0ABT4RU88</accession>
<dbReference type="InterPro" id="IPR057326">
    <property type="entry name" value="KR_dom"/>
</dbReference>
<keyword evidence="3" id="KW-0520">NAD</keyword>
<dbReference type="PRINTS" id="PR00080">
    <property type="entry name" value="SDRFAMILY"/>
</dbReference>
<dbReference type="Pfam" id="PF00106">
    <property type="entry name" value="adh_short"/>
    <property type="match status" value="1"/>
</dbReference>